<proteinExistence type="predicted"/>
<evidence type="ECO:0000313" key="3">
    <source>
        <dbReference type="Proteomes" id="UP001501175"/>
    </source>
</evidence>
<reference evidence="3" key="1">
    <citation type="journal article" date="2019" name="Int. J. Syst. Evol. Microbiol.">
        <title>The Global Catalogue of Microorganisms (GCM) 10K type strain sequencing project: providing services to taxonomists for standard genome sequencing and annotation.</title>
        <authorList>
            <consortium name="The Broad Institute Genomics Platform"/>
            <consortium name="The Broad Institute Genome Sequencing Center for Infectious Disease"/>
            <person name="Wu L."/>
            <person name="Ma J."/>
        </authorList>
    </citation>
    <scope>NUCLEOTIDE SEQUENCE [LARGE SCALE GENOMIC DNA]</scope>
    <source>
        <strain evidence="3">JCM 17927</strain>
    </source>
</reference>
<evidence type="ECO:0000313" key="2">
    <source>
        <dbReference type="EMBL" id="GAA4464841.1"/>
    </source>
</evidence>
<dbReference type="Pfam" id="PF13571">
    <property type="entry name" value="DUF4133"/>
    <property type="match status" value="1"/>
</dbReference>
<keyword evidence="1" id="KW-0472">Membrane</keyword>
<dbReference type="RefSeq" id="WP_345247242.1">
    <property type="nucleotide sequence ID" value="NZ_BAABHD010000078.1"/>
</dbReference>
<protein>
    <submittedName>
        <fullName evidence="2">DUF4133 domain-containing protein</fullName>
    </submittedName>
</protein>
<feature type="transmembrane region" description="Helical" evidence="1">
    <location>
        <begin position="21"/>
        <end position="42"/>
    </location>
</feature>
<comment type="caution">
    <text evidence="2">The sequence shown here is derived from an EMBL/GenBank/DDBJ whole genome shotgun (WGS) entry which is preliminary data.</text>
</comment>
<gene>
    <name evidence="2" type="ORF">GCM10023189_44670</name>
</gene>
<name>A0ABP8NF37_9BACT</name>
<evidence type="ECO:0000256" key="1">
    <source>
        <dbReference type="SAM" id="Phobius"/>
    </source>
</evidence>
<dbReference type="InterPro" id="IPR025407">
    <property type="entry name" value="DUF4133"/>
</dbReference>
<organism evidence="2 3">
    <name type="scientific">Nibrella saemangeumensis</name>
    <dbReference type="NCBI Taxonomy" id="1084526"/>
    <lineage>
        <taxon>Bacteria</taxon>
        <taxon>Pseudomonadati</taxon>
        <taxon>Bacteroidota</taxon>
        <taxon>Cytophagia</taxon>
        <taxon>Cytophagales</taxon>
        <taxon>Spirosomataceae</taxon>
        <taxon>Nibrella</taxon>
    </lineage>
</organism>
<dbReference type="Proteomes" id="UP001501175">
    <property type="component" value="Unassembled WGS sequence"/>
</dbReference>
<accession>A0ABP8NF37</accession>
<keyword evidence="1" id="KW-1133">Transmembrane helix</keyword>
<dbReference type="EMBL" id="BAABHD010000078">
    <property type="protein sequence ID" value="GAA4464841.1"/>
    <property type="molecule type" value="Genomic_DNA"/>
</dbReference>
<sequence>MLEINKGIGKPVELRGLKGTYLYLAVGVVFSTLIIALILYGLFNLNAYLVTAITLGCTFAGLWYCLRLSAKYGVYGLLKVEATRNQPNAILMSSAKPFAMLRETKRPNPRKGAAAAGRRE</sequence>
<keyword evidence="3" id="KW-1185">Reference proteome</keyword>
<feature type="transmembrane region" description="Helical" evidence="1">
    <location>
        <begin position="48"/>
        <end position="66"/>
    </location>
</feature>
<keyword evidence="1" id="KW-0812">Transmembrane</keyword>